<accession>A0ABY8BUJ5</accession>
<evidence type="ECO:0000256" key="1">
    <source>
        <dbReference type="SAM" id="Phobius"/>
    </source>
</evidence>
<feature type="transmembrane region" description="Helical" evidence="1">
    <location>
        <begin position="117"/>
        <end position="137"/>
    </location>
</feature>
<gene>
    <name evidence="2" type="ORF">PU630_11440</name>
</gene>
<keyword evidence="1" id="KW-0472">Membrane</keyword>
<sequence length="220" mass="22804">MDATDAAPGSARMVRPTWVWGGICLAASAVPGLLWQAIAPLDVTTAVAFVADALWCASLVLFAIGRDSVVARRIGGTIVLCALAVWPLLVRVVAPMIPLLNTPVDRDNEDAKAVVGISLQLVPVVLAVIAVVLVWRAAVIPRAYRFTPLIALVLCVVPPLGQYAAGGILLSMDTSALLAYSALMIVSRTVALIGLGVVAIVAGLQPHAVAPVRVYSSSGE</sequence>
<proteinExistence type="predicted"/>
<keyword evidence="3" id="KW-1185">Reference proteome</keyword>
<organism evidence="2 3">
    <name type="scientific">Microbacterium horticulturae</name>
    <dbReference type="NCBI Taxonomy" id="3028316"/>
    <lineage>
        <taxon>Bacteria</taxon>
        <taxon>Bacillati</taxon>
        <taxon>Actinomycetota</taxon>
        <taxon>Actinomycetes</taxon>
        <taxon>Micrococcales</taxon>
        <taxon>Microbacteriaceae</taxon>
        <taxon>Microbacterium</taxon>
    </lineage>
</organism>
<feature type="transmembrane region" description="Helical" evidence="1">
    <location>
        <begin position="178"/>
        <end position="204"/>
    </location>
</feature>
<feature type="transmembrane region" description="Helical" evidence="1">
    <location>
        <begin position="149"/>
        <end position="172"/>
    </location>
</feature>
<feature type="transmembrane region" description="Helical" evidence="1">
    <location>
        <begin position="18"/>
        <end position="38"/>
    </location>
</feature>
<name>A0ABY8BUJ5_9MICO</name>
<feature type="transmembrane region" description="Helical" evidence="1">
    <location>
        <begin position="76"/>
        <end position="97"/>
    </location>
</feature>
<dbReference type="RefSeq" id="WP_275277192.1">
    <property type="nucleotide sequence ID" value="NZ_CP119108.1"/>
</dbReference>
<keyword evidence="1" id="KW-0812">Transmembrane</keyword>
<keyword evidence="1" id="KW-1133">Transmembrane helix</keyword>
<dbReference type="EMBL" id="CP119108">
    <property type="protein sequence ID" value="WEG07854.1"/>
    <property type="molecule type" value="Genomic_DNA"/>
</dbReference>
<evidence type="ECO:0000313" key="3">
    <source>
        <dbReference type="Proteomes" id="UP001214553"/>
    </source>
</evidence>
<reference evidence="2 3" key="1">
    <citation type="submission" date="2023-03" db="EMBL/GenBank/DDBJ databases">
        <title>Genome sequence of Microbacterium sp. KACC 23027.</title>
        <authorList>
            <person name="Kim S."/>
            <person name="Heo J."/>
            <person name="Kwon S.-W."/>
        </authorList>
    </citation>
    <scope>NUCLEOTIDE SEQUENCE [LARGE SCALE GENOMIC DNA]</scope>
    <source>
        <strain evidence="2 3">KACC 23027</strain>
    </source>
</reference>
<protein>
    <submittedName>
        <fullName evidence="2">Uncharacterized protein</fullName>
    </submittedName>
</protein>
<dbReference type="Proteomes" id="UP001214553">
    <property type="component" value="Chromosome"/>
</dbReference>
<feature type="transmembrane region" description="Helical" evidence="1">
    <location>
        <begin position="44"/>
        <end position="64"/>
    </location>
</feature>
<evidence type="ECO:0000313" key="2">
    <source>
        <dbReference type="EMBL" id="WEG07854.1"/>
    </source>
</evidence>